<protein>
    <recommendedName>
        <fullName evidence="2">SCAN box domain-containing protein</fullName>
    </recommendedName>
</protein>
<dbReference type="SMART" id="SM00431">
    <property type="entry name" value="SCAN"/>
    <property type="match status" value="1"/>
</dbReference>
<keyword evidence="1" id="KW-0539">Nucleus</keyword>
<evidence type="ECO:0000313" key="4">
    <source>
        <dbReference type="Proteomes" id="UP000694393"/>
    </source>
</evidence>
<dbReference type="InterPro" id="IPR050916">
    <property type="entry name" value="SCAN-C2H2_zinc_finger"/>
</dbReference>
<dbReference type="PROSITE" id="PS50804">
    <property type="entry name" value="SCAN_BOX"/>
    <property type="match status" value="1"/>
</dbReference>
<evidence type="ECO:0000259" key="2">
    <source>
        <dbReference type="PROSITE" id="PS50804"/>
    </source>
</evidence>
<evidence type="ECO:0000313" key="3">
    <source>
        <dbReference type="Ensembl" id="ENSPCEP00000012388.1"/>
    </source>
</evidence>
<sequence length="135" mass="15600">CYQQPQQRAAYYDMAAEVAADYTQLKAEILARAGVTAAARAQRYHDWRYRGDRAPRTQLFDLIHLARKWLRPEVHSSEKMMEFLVVDRYTRGLPPDLRTWVGQNDPATYDEVVALVERHPQTPLSGPNRSGLSWV</sequence>
<dbReference type="InterPro" id="IPR003309">
    <property type="entry name" value="SCAN_dom"/>
</dbReference>
<dbReference type="Gene3D" id="1.10.4020.10">
    <property type="entry name" value="DNA breaking-rejoining enzymes"/>
    <property type="match status" value="1"/>
</dbReference>
<dbReference type="SUPFAM" id="SSF47353">
    <property type="entry name" value="Retrovirus capsid dimerization domain-like"/>
    <property type="match status" value="1"/>
</dbReference>
<keyword evidence="4" id="KW-1185">Reference proteome</keyword>
<proteinExistence type="predicted"/>
<dbReference type="InterPro" id="IPR038269">
    <property type="entry name" value="SCAN_sf"/>
</dbReference>
<evidence type="ECO:0000256" key="1">
    <source>
        <dbReference type="ARBA" id="ARBA00023242"/>
    </source>
</evidence>
<accession>A0A8C8RYP6</accession>
<reference evidence="3" key="1">
    <citation type="submission" date="2025-08" db="UniProtKB">
        <authorList>
            <consortium name="Ensembl"/>
        </authorList>
    </citation>
    <scope>IDENTIFICATION</scope>
</reference>
<dbReference type="PANTHER" id="PTHR45935">
    <property type="entry name" value="PROTEIN ZBED8-RELATED"/>
    <property type="match status" value="1"/>
</dbReference>
<name>A0A8C8RYP6_9SAUR</name>
<dbReference type="Proteomes" id="UP000694393">
    <property type="component" value="Unplaced"/>
</dbReference>
<dbReference type="Pfam" id="PF02023">
    <property type="entry name" value="SCAN"/>
    <property type="match status" value="1"/>
</dbReference>
<dbReference type="AlphaFoldDB" id="A0A8C8RYP6"/>
<dbReference type="PANTHER" id="PTHR45935:SF15">
    <property type="entry name" value="SCAN BOX DOMAIN-CONTAINING PROTEIN"/>
    <property type="match status" value="1"/>
</dbReference>
<feature type="domain" description="SCAN box" evidence="2">
    <location>
        <begin position="42"/>
        <end position="117"/>
    </location>
</feature>
<dbReference type="Ensembl" id="ENSPCET00000012826.1">
    <property type="protein sequence ID" value="ENSPCEP00000012388.1"/>
    <property type="gene ID" value="ENSPCEG00000009848.1"/>
</dbReference>
<reference evidence="3" key="2">
    <citation type="submission" date="2025-09" db="UniProtKB">
        <authorList>
            <consortium name="Ensembl"/>
        </authorList>
    </citation>
    <scope>IDENTIFICATION</scope>
</reference>
<organism evidence="3 4">
    <name type="scientific">Pelusios castaneus</name>
    <name type="common">West African mud turtle</name>
    <dbReference type="NCBI Taxonomy" id="367368"/>
    <lineage>
        <taxon>Eukaryota</taxon>
        <taxon>Metazoa</taxon>
        <taxon>Chordata</taxon>
        <taxon>Craniata</taxon>
        <taxon>Vertebrata</taxon>
        <taxon>Euteleostomi</taxon>
        <taxon>Archelosauria</taxon>
        <taxon>Testudinata</taxon>
        <taxon>Testudines</taxon>
        <taxon>Pleurodira</taxon>
        <taxon>Pelomedusidae</taxon>
        <taxon>Pelusios</taxon>
    </lineage>
</organism>